<name>A0A7G2K1T4_HAEIF</name>
<dbReference type="EMBL" id="ABFC01000045">
    <property type="protein sequence ID" value="EFA29554.1"/>
    <property type="molecule type" value="Genomic_DNA"/>
</dbReference>
<evidence type="ECO:0000313" key="2">
    <source>
        <dbReference type="EMBL" id="EFA29554.1"/>
    </source>
</evidence>
<dbReference type="AlphaFoldDB" id="A0A7G2K1T4"/>
<evidence type="ECO:0000256" key="1">
    <source>
        <dbReference type="SAM" id="Phobius"/>
    </source>
</evidence>
<dbReference type="Gene3D" id="2.60.40.2610">
    <property type="entry name" value="Outer membrane usher protein FimD, plug domain"/>
    <property type="match status" value="1"/>
</dbReference>
<feature type="transmembrane region" description="Helical" evidence="1">
    <location>
        <begin position="160"/>
        <end position="182"/>
    </location>
</feature>
<comment type="caution">
    <text evidence="2">The sequence shown here is derived from an EMBL/GenBank/DDBJ whole genome shotgun (WGS) entry which is preliminary data.</text>
</comment>
<proteinExistence type="predicted"/>
<keyword evidence="1" id="KW-0812">Transmembrane</keyword>
<protein>
    <submittedName>
        <fullName evidence="2">Fimbrial usher protein</fullName>
    </submittedName>
</protein>
<reference evidence="2" key="1">
    <citation type="journal article" date="2010" name="Genomics">
        <title>Tracing phylogenomic events leading to diversity of Haemophilus influenzae and the emergence of Brazilian Purpuric Fever (BPF)-associated clones.</title>
        <authorList>
            <person name="Papazisi L."/>
            <person name="Ratnayake S."/>
            <person name="Remortel B.G."/>
            <person name="Bock G.R."/>
            <person name="Liang W."/>
            <person name="Saeed A.I."/>
            <person name="Liu J."/>
            <person name="Fleischmann R.D."/>
            <person name="Kilian M."/>
            <person name="Peterson S.N."/>
        </authorList>
    </citation>
    <scope>NUCLEOTIDE SEQUENCE [LARGE SCALE GENOMIC DNA]</scope>
    <source>
        <strain evidence="2">HK1212</strain>
    </source>
</reference>
<feature type="transmembrane region" description="Helical" evidence="1">
    <location>
        <begin position="194"/>
        <end position="213"/>
    </location>
</feature>
<sequence>KETGKRDNSIYLSLSLPLGDNHSADSGYSRSGNDINQRLGVNGSFGERHQWSYGINASRNNQGYRSYDANLAHNNSIGSYRASYSRDSLKNRSTSLGASGAVVAHKHGITLSQPVGESFAIIHAKDAAGAKVESGANVSLDYFGNAVMPYTSPYEINLRIIYAVIALLFAIASTVYWMRFVIFYYDPEKHSDAVFGIITSACTINIVAAFISITKGLFPILSKNE</sequence>
<gene>
    <name evidence="2" type="ORF">HAINFHK1212_1152</name>
</gene>
<dbReference type="GO" id="GO:0009279">
    <property type="term" value="C:cell outer membrane"/>
    <property type="evidence" value="ECO:0007669"/>
    <property type="project" value="TreeGrafter"/>
</dbReference>
<dbReference type="InterPro" id="IPR042186">
    <property type="entry name" value="FimD_plug_dom"/>
</dbReference>
<dbReference type="InterPro" id="IPR000015">
    <property type="entry name" value="Fimb_usher"/>
</dbReference>
<keyword evidence="1" id="KW-0472">Membrane</keyword>
<accession>A0A7G2K1T4</accession>
<dbReference type="GO" id="GO:0015473">
    <property type="term" value="F:fimbrial usher porin activity"/>
    <property type="evidence" value="ECO:0007669"/>
    <property type="project" value="InterPro"/>
</dbReference>
<dbReference type="PANTHER" id="PTHR30451">
    <property type="entry name" value="OUTER MEMBRANE USHER PROTEIN"/>
    <property type="match status" value="1"/>
</dbReference>
<dbReference type="PANTHER" id="PTHR30451:SF5">
    <property type="entry name" value="SLR0019 PROTEIN"/>
    <property type="match status" value="1"/>
</dbReference>
<feature type="non-terminal residue" evidence="2">
    <location>
        <position position="1"/>
    </location>
</feature>
<organism evidence="2">
    <name type="scientific">Haemophilus influenzae HK1212</name>
    <dbReference type="NCBI Taxonomy" id="456482"/>
    <lineage>
        <taxon>Bacteria</taxon>
        <taxon>Pseudomonadati</taxon>
        <taxon>Pseudomonadota</taxon>
        <taxon>Gammaproteobacteria</taxon>
        <taxon>Pasteurellales</taxon>
        <taxon>Pasteurellaceae</taxon>
        <taxon>Haemophilus</taxon>
    </lineage>
</organism>
<keyword evidence="1" id="KW-1133">Transmembrane helix</keyword>
<dbReference type="GO" id="GO:0009297">
    <property type="term" value="P:pilus assembly"/>
    <property type="evidence" value="ECO:0007669"/>
    <property type="project" value="InterPro"/>
</dbReference>
<dbReference type="Pfam" id="PF00577">
    <property type="entry name" value="Usher"/>
    <property type="match status" value="1"/>
</dbReference>